<dbReference type="AlphaFoldDB" id="A0A7J6NNS0"/>
<gene>
    <name evidence="1" type="ORF">FOZ60_006380</name>
</gene>
<evidence type="ECO:0000313" key="1">
    <source>
        <dbReference type="EMBL" id="KAF4685552.1"/>
    </source>
</evidence>
<name>A0A7J6NNS0_PEROL</name>
<reference evidence="1 2" key="1">
    <citation type="submission" date="2020-04" db="EMBL/GenBank/DDBJ databases">
        <title>Perkinsus olseni comparative genomics.</title>
        <authorList>
            <person name="Bogema D.R."/>
        </authorList>
    </citation>
    <scope>NUCLEOTIDE SEQUENCE [LARGE SCALE GENOMIC DNA]</scope>
    <source>
        <strain evidence="1">00978-12</strain>
    </source>
</reference>
<dbReference type="OrthoDB" id="5212at2759"/>
<sequence length="218" mass="23635">MTCDPLSHLHGAAGHQGHVGLMTAFTSAGGTHRVGPVSTAFGIKRIYFAANNKDWKLDCNSGDQQDCISECQREFKGDALATHECVASVQRAYSMMPGGGGQIPTCFPVTSRAFVQGKGWTRLSDIDVGDCLLTSTSSSCEPHFEPVVGWLHYEAPSAKVRPLQPLILLLTLSLSSEATSVPPADYTLLGRRRRPLFIPRAPRSHQSRICPRQSGVMQ</sequence>
<dbReference type="Proteomes" id="UP000541610">
    <property type="component" value="Unassembled WGS sequence"/>
</dbReference>
<organism evidence="1 2">
    <name type="scientific">Perkinsus olseni</name>
    <name type="common">Perkinsus atlanticus</name>
    <dbReference type="NCBI Taxonomy" id="32597"/>
    <lineage>
        <taxon>Eukaryota</taxon>
        <taxon>Sar</taxon>
        <taxon>Alveolata</taxon>
        <taxon>Perkinsozoa</taxon>
        <taxon>Perkinsea</taxon>
        <taxon>Perkinsida</taxon>
        <taxon>Perkinsidae</taxon>
        <taxon>Perkinsus</taxon>
    </lineage>
</organism>
<accession>A0A7J6NNS0</accession>
<protein>
    <submittedName>
        <fullName evidence="1">Uncharacterized protein</fullName>
    </submittedName>
</protein>
<proteinExistence type="predicted"/>
<evidence type="ECO:0000313" key="2">
    <source>
        <dbReference type="Proteomes" id="UP000541610"/>
    </source>
</evidence>
<dbReference type="EMBL" id="JABANP010000258">
    <property type="protein sequence ID" value="KAF4685552.1"/>
    <property type="molecule type" value="Genomic_DNA"/>
</dbReference>
<comment type="caution">
    <text evidence="1">The sequence shown here is derived from an EMBL/GenBank/DDBJ whole genome shotgun (WGS) entry which is preliminary data.</text>
</comment>